<keyword evidence="7" id="KW-0539">Nucleus</keyword>
<evidence type="ECO:0000313" key="12">
    <source>
        <dbReference type="EMBL" id="KAF9814979.1"/>
    </source>
</evidence>
<feature type="region of interest" description="Disordered" evidence="10">
    <location>
        <begin position="155"/>
        <end position="216"/>
    </location>
</feature>
<dbReference type="Proteomes" id="UP000639403">
    <property type="component" value="Unassembled WGS sequence"/>
</dbReference>
<feature type="compositionally biased region" description="Low complexity" evidence="10">
    <location>
        <begin position="302"/>
        <end position="318"/>
    </location>
</feature>
<evidence type="ECO:0000256" key="6">
    <source>
        <dbReference type="ARBA" id="ARBA00022776"/>
    </source>
</evidence>
<dbReference type="GO" id="GO:0000070">
    <property type="term" value="P:mitotic sister chromatid segregation"/>
    <property type="evidence" value="ECO:0007669"/>
    <property type="project" value="TreeGrafter"/>
</dbReference>
<comment type="caution">
    <text evidence="12">The sequence shown here is derived from an EMBL/GenBank/DDBJ whole genome shotgun (WGS) entry which is preliminary data.</text>
</comment>
<accession>A0A8H7U2V5</accession>
<keyword evidence="6" id="KW-0498">Mitosis</keyword>
<dbReference type="GO" id="GO:0000775">
    <property type="term" value="C:chromosome, centromeric region"/>
    <property type="evidence" value="ECO:0007669"/>
    <property type="project" value="UniProtKB-SubCell"/>
</dbReference>
<reference evidence="12" key="2">
    <citation type="journal article" name="Front. Microbiol.">
        <title>Degradative Capacity of Two Strains of Rhodonia placenta: From Phenotype to Genotype.</title>
        <authorList>
            <person name="Kolle M."/>
            <person name="Horta M.A.C."/>
            <person name="Nowrousian M."/>
            <person name="Ohm R.A."/>
            <person name="Benz J.P."/>
            <person name="Pilgard A."/>
        </authorList>
    </citation>
    <scope>NUCLEOTIDE SEQUENCE</scope>
    <source>
        <strain evidence="12">FPRL280</strain>
    </source>
</reference>
<dbReference type="Pfam" id="PF10444">
    <property type="entry name" value="Nbl1_Borealin_N"/>
    <property type="match status" value="1"/>
</dbReference>
<keyword evidence="4" id="KW-0158">Chromosome</keyword>
<keyword evidence="9" id="KW-0137">Centromere</keyword>
<feature type="region of interest" description="Disordered" evidence="10">
    <location>
        <begin position="274"/>
        <end position="341"/>
    </location>
</feature>
<dbReference type="InterPro" id="IPR018851">
    <property type="entry name" value="Borealin_N"/>
</dbReference>
<evidence type="ECO:0000313" key="13">
    <source>
        <dbReference type="Proteomes" id="UP000639403"/>
    </source>
</evidence>
<evidence type="ECO:0000256" key="10">
    <source>
        <dbReference type="SAM" id="MobiDB-lite"/>
    </source>
</evidence>
<dbReference type="GO" id="GO:0032133">
    <property type="term" value="C:chromosome passenger complex"/>
    <property type="evidence" value="ECO:0007669"/>
    <property type="project" value="TreeGrafter"/>
</dbReference>
<evidence type="ECO:0000256" key="9">
    <source>
        <dbReference type="ARBA" id="ARBA00023328"/>
    </source>
</evidence>
<evidence type="ECO:0000256" key="4">
    <source>
        <dbReference type="ARBA" id="ARBA00022454"/>
    </source>
</evidence>
<dbReference type="GO" id="GO:0051301">
    <property type="term" value="P:cell division"/>
    <property type="evidence" value="ECO:0007669"/>
    <property type="project" value="UniProtKB-KW"/>
</dbReference>
<sequence length="405" mass="44459">MLHSPSKRRYTTEEKKQLLANLDLEVEHRTRQIEEWLADTLENFRRHQEGLILRMPRLVREITLRDFAKYNGNVQECVKGLKREVLGTEDNAIDKGTRKRKWVASQDAFEKAEGGAVAGPSALRDAESSRGVKSGLCMFMLDDTLLTSNVARTIVATPKKRPGPSNGQGAAQRPRKLVSPSKLPHAAHALRPIRPPSSSIFNPSLPPQPRWPRRDESMLSVNGSPLANPFQMGLKGYLRTVAEDGDDFSDSDGSGSELPMLGSKSIRKKNSIIIHPSSSHPAPSLNGLHSRTNSQSSTLGLSHTSHATHSRSNSHTSTNGFMPTRNTHPPNGATAPNTTPKNPLLTLSALVSVPTKDGHVLEFDPLRTSPEELDALDGITDSAKKQAKEDMSRLIQAAVERWKIS</sequence>
<feature type="compositionally biased region" description="Low complexity" evidence="10">
    <location>
        <begin position="326"/>
        <end position="341"/>
    </location>
</feature>
<dbReference type="PANTHER" id="PTHR16040:SF7">
    <property type="entry name" value="AUSTRALIN, ISOFORM A-RELATED"/>
    <property type="match status" value="1"/>
</dbReference>
<comment type="subcellular location">
    <subcellularLocation>
        <location evidence="2">Chromosome</location>
        <location evidence="2">Centromere</location>
    </subcellularLocation>
    <subcellularLocation>
        <location evidence="1">Nucleus</location>
    </subcellularLocation>
</comment>
<proteinExistence type="inferred from homology"/>
<feature type="domain" description="Borealin N-terminal" evidence="11">
    <location>
        <begin position="14"/>
        <end position="69"/>
    </location>
</feature>
<keyword evidence="8" id="KW-0131">Cell cycle</keyword>
<evidence type="ECO:0000256" key="1">
    <source>
        <dbReference type="ARBA" id="ARBA00004123"/>
    </source>
</evidence>
<feature type="compositionally biased region" description="Polar residues" evidence="10">
    <location>
        <begin position="287"/>
        <end position="301"/>
    </location>
</feature>
<feature type="compositionally biased region" description="Low complexity" evidence="10">
    <location>
        <begin position="274"/>
        <end position="284"/>
    </location>
</feature>
<name>A0A8H7U2V5_9APHY</name>
<gene>
    <name evidence="12" type="ORF">IEO21_04829</name>
</gene>
<dbReference type="InterPro" id="IPR018867">
    <property type="entry name" value="Cell_div_borealin"/>
</dbReference>
<protein>
    <recommendedName>
        <fullName evidence="11">Borealin N-terminal domain-containing protein</fullName>
    </recommendedName>
</protein>
<organism evidence="12 13">
    <name type="scientific">Rhodonia placenta</name>
    <dbReference type="NCBI Taxonomy" id="104341"/>
    <lineage>
        <taxon>Eukaryota</taxon>
        <taxon>Fungi</taxon>
        <taxon>Dikarya</taxon>
        <taxon>Basidiomycota</taxon>
        <taxon>Agaricomycotina</taxon>
        <taxon>Agaricomycetes</taxon>
        <taxon>Polyporales</taxon>
        <taxon>Adustoporiaceae</taxon>
        <taxon>Rhodonia</taxon>
    </lineage>
</organism>
<comment type="similarity">
    <text evidence="3">Belongs to the borealin family.</text>
</comment>
<keyword evidence="5" id="KW-0132">Cell division</keyword>
<dbReference type="GO" id="GO:0051233">
    <property type="term" value="C:spindle midzone"/>
    <property type="evidence" value="ECO:0007669"/>
    <property type="project" value="TreeGrafter"/>
</dbReference>
<evidence type="ECO:0000256" key="7">
    <source>
        <dbReference type="ARBA" id="ARBA00023242"/>
    </source>
</evidence>
<dbReference type="EMBL" id="JADOXO010000077">
    <property type="protein sequence ID" value="KAF9814979.1"/>
    <property type="molecule type" value="Genomic_DNA"/>
</dbReference>
<evidence type="ECO:0000256" key="8">
    <source>
        <dbReference type="ARBA" id="ARBA00023306"/>
    </source>
</evidence>
<evidence type="ECO:0000256" key="3">
    <source>
        <dbReference type="ARBA" id="ARBA00009914"/>
    </source>
</evidence>
<evidence type="ECO:0000256" key="2">
    <source>
        <dbReference type="ARBA" id="ARBA00004584"/>
    </source>
</evidence>
<dbReference type="PANTHER" id="PTHR16040">
    <property type="entry name" value="AUSTRALIN, ISOFORM A-RELATED"/>
    <property type="match status" value="1"/>
</dbReference>
<dbReference type="AlphaFoldDB" id="A0A8H7U2V5"/>
<dbReference type="GO" id="GO:0005634">
    <property type="term" value="C:nucleus"/>
    <property type="evidence" value="ECO:0007669"/>
    <property type="project" value="UniProtKB-SubCell"/>
</dbReference>
<reference evidence="12" key="1">
    <citation type="submission" date="2020-11" db="EMBL/GenBank/DDBJ databases">
        <authorList>
            <person name="Koelle M."/>
            <person name="Horta M.A.C."/>
            <person name="Nowrousian M."/>
            <person name="Ohm R.A."/>
            <person name="Benz P."/>
            <person name="Pilgard A."/>
        </authorList>
    </citation>
    <scope>NUCLEOTIDE SEQUENCE</scope>
    <source>
        <strain evidence="12">FPRL280</strain>
    </source>
</reference>
<evidence type="ECO:0000259" key="11">
    <source>
        <dbReference type="Pfam" id="PF10444"/>
    </source>
</evidence>
<evidence type="ECO:0000256" key="5">
    <source>
        <dbReference type="ARBA" id="ARBA00022618"/>
    </source>
</evidence>